<evidence type="ECO:0000313" key="2">
    <source>
        <dbReference type="EMBL" id="KAK8050907.1"/>
    </source>
</evidence>
<proteinExistence type="predicted"/>
<name>A0ABR1TWF9_9PEZI</name>
<evidence type="ECO:0000313" key="3">
    <source>
        <dbReference type="Proteomes" id="UP001444661"/>
    </source>
</evidence>
<evidence type="ECO:0000256" key="1">
    <source>
        <dbReference type="SAM" id="MobiDB-lite"/>
    </source>
</evidence>
<organism evidence="2 3">
    <name type="scientific">Apiospora rasikravindrae</name>
    <dbReference type="NCBI Taxonomy" id="990691"/>
    <lineage>
        <taxon>Eukaryota</taxon>
        <taxon>Fungi</taxon>
        <taxon>Dikarya</taxon>
        <taxon>Ascomycota</taxon>
        <taxon>Pezizomycotina</taxon>
        <taxon>Sordariomycetes</taxon>
        <taxon>Xylariomycetidae</taxon>
        <taxon>Amphisphaeriales</taxon>
        <taxon>Apiosporaceae</taxon>
        <taxon>Apiospora</taxon>
    </lineage>
</organism>
<accession>A0ABR1TWF9</accession>
<protein>
    <submittedName>
        <fullName evidence="2">Uncharacterized protein</fullName>
    </submittedName>
</protein>
<reference evidence="2 3" key="1">
    <citation type="submission" date="2023-01" db="EMBL/GenBank/DDBJ databases">
        <title>Analysis of 21 Apiospora genomes using comparative genomics revels a genus with tremendous synthesis potential of carbohydrate active enzymes and secondary metabolites.</title>
        <authorList>
            <person name="Sorensen T."/>
        </authorList>
    </citation>
    <scope>NUCLEOTIDE SEQUENCE [LARGE SCALE GENOMIC DNA]</scope>
    <source>
        <strain evidence="2 3">CBS 33761</strain>
    </source>
</reference>
<gene>
    <name evidence="2" type="ORF">PG993_002292</name>
</gene>
<dbReference type="Proteomes" id="UP001444661">
    <property type="component" value="Unassembled WGS sequence"/>
</dbReference>
<dbReference type="EMBL" id="JAQQWK010000002">
    <property type="protein sequence ID" value="KAK8050907.1"/>
    <property type="molecule type" value="Genomic_DNA"/>
</dbReference>
<feature type="region of interest" description="Disordered" evidence="1">
    <location>
        <begin position="68"/>
        <end position="99"/>
    </location>
</feature>
<keyword evidence="3" id="KW-1185">Reference proteome</keyword>
<comment type="caution">
    <text evidence="2">The sequence shown here is derived from an EMBL/GenBank/DDBJ whole genome shotgun (WGS) entry which is preliminary data.</text>
</comment>
<sequence>MPNGPLRGQSIDCIGRTAKFRVCAHRSLNWTECVRACKRGAFQCDQCDTAINRTTRAVQTRVHLVQGASESSLAGDEGAPFPPYERALSNPSCDRPRKSCPGETARFTDLDLVVLRPIVPTPAPWSSSWLEQRDNTGDSRISDARGITWCPDGACGTSQGRRKEALLFRMLDAAIKAPSFDKLYGGWGSEARAQCNLLRHFFLWFWSPYQRRVERVGRPRRRGRRRRGPRRPVYAGLCRAAARGAAGRVGPEEHRMGDAEEV</sequence>